<gene>
    <name evidence="3" type="ORF">PCON_08392</name>
</gene>
<evidence type="ECO:0000313" key="4">
    <source>
        <dbReference type="Proteomes" id="UP000018144"/>
    </source>
</evidence>
<evidence type="ECO:0000256" key="1">
    <source>
        <dbReference type="SAM" id="MobiDB-lite"/>
    </source>
</evidence>
<feature type="compositionally biased region" description="Low complexity" evidence="1">
    <location>
        <begin position="128"/>
        <end position="166"/>
    </location>
</feature>
<dbReference type="STRING" id="1076935.U4LSI6"/>
<organism evidence="3 4">
    <name type="scientific">Pyronema omphalodes (strain CBS 100304)</name>
    <name type="common">Pyronema confluens</name>
    <dbReference type="NCBI Taxonomy" id="1076935"/>
    <lineage>
        <taxon>Eukaryota</taxon>
        <taxon>Fungi</taxon>
        <taxon>Dikarya</taxon>
        <taxon>Ascomycota</taxon>
        <taxon>Pezizomycotina</taxon>
        <taxon>Pezizomycetes</taxon>
        <taxon>Pezizales</taxon>
        <taxon>Pyronemataceae</taxon>
        <taxon>Pyronema</taxon>
    </lineage>
</organism>
<dbReference type="eggNOG" id="KOG2689">
    <property type="taxonomic scope" value="Eukaryota"/>
</dbReference>
<dbReference type="OMA" id="FEPNNTS"/>
<feature type="compositionally biased region" description="Polar residues" evidence="1">
    <location>
        <begin position="167"/>
        <end position="185"/>
    </location>
</feature>
<dbReference type="PANTHER" id="PTHR46424:SF1">
    <property type="entry name" value="UBX DOMAIN-CONTAINING PROTEIN 4"/>
    <property type="match status" value="1"/>
</dbReference>
<dbReference type="Gene3D" id="3.10.20.90">
    <property type="entry name" value="Phosphatidylinositol 3-kinase Catalytic Subunit, Chain A, domain 1"/>
    <property type="match status" value="1"/>
</dbReference>
<evidence type="ECO:0000313" key="3">
    <source>
        <dbReference type="EMBL" id="CCX30266.1"/>
    </source>
</evidence>
<keyword evidence="4" id="KW-1185">Reference proteome</keyword>
<feature type="region of interest" description="Disordered" evidence="1">
    <location>
        <begin position="405"/>
        <end position="468"/>
    </location>
</feature>
<dbReference type="Proteomes" id="UP000018144">
    <property type="component" value="Unassembled WGS sequence"/>
</dbReference>
<feature type="region of interest" description="Disordered" evidence="1">
    <location>
        <begin position="112"/>
        <end position="278"/>
    </location>
</feature>
<reference evidence="3 4" key="1">
    <citation type="journal article" date="2013" name="PLoS Genet.">
        <title>The genome and development-dependent transcriptomes of Pyronema confluens: a window into fungal evolution.</title>
        <authorList>
            <person name="Traeger S."/>
            <person name="Altegoer F."/>
            <person name="Freitag M."/>
            <person name="Gabaldon T."/>
            <person name="Kempken F."/>
            <person name="Kumar A."/>
            <person name="Marcet-Houben M."/>
            <person name="Poggeler S."/>
            <person name="Stajich J.E."/>
            <person name="Nowrousian M."/>
        </authorList>
    </citation>
    <scope>NUCLEOTIDE SEQUENCE [LARGE SCALE GENOMIC DNA]</scope>
    <source>
        <strain evidence="4">CBS 100304</strain>
        <tissue evidence="3">Vegetative mycelium</tissue>
    </source>
</reference>
<dbReference type="Pfam" id="PF23187">
    <property type="entry name" value="UBX7_N"/>
    <property type="match status" value="1"/>
</dbReference>
<proteinExistence type="predicted"/>
<dbReference type="InterPro" id="IPR001012">
    <property type="entry name" value="UBX_dom"/>
</dbReference>
<dbReference type="GO" id="GO:0005783">
    <property type="term" value="C:endoplasmic reticulum"/>
    <property type="evidence" value="ECO:0007669"/>
    <property type="project" value="TreeGrafter"/>
</dbReference>
<protein>
    <submittedName>
        <fullName evidence="3">Similar to UBX domain-containing protein 7 acc. no. P38349</fullName>
    </submittedName>
</protein>
<dbReference type="EMBL" id="HF935431">
    <property type="protein sequence ID" value="CCX30266.1"/>
    <property type="molecule type" value="Genomic_DNA"/>
</dbReference>
<dbReference type="GO" id="GO:0036503">
    <property type="term" value="P:ERAD pathway"/>
    <property type="evidence" value="ECO:0007669"/>
    <property type="project" value="TreeGrafter"/>
</dbReference>
<name>U4LSI6_PYROM</name>
<dbReference type="SUPFAM" id="SSF81995">
    <property type="entry name" value="beta-sandwich domain of Sec23/24"/>
    <property type="match status" value="1"/>
</dbReference>
<feature type="compositionally biased region" description="Basic and acidic residues" evidence="1">
    <location>
        <begin position="440"/>
        <end position="453"/>
    </location>
</feature>
<sequence>MSTSPERTSIFYSGTVHEAIATSVQQRLSLVCFVTDGGEEASIWESEYLLDSEVFESLKTDAILLRLQAGSEDAGLLAAVCPVEEIPHLLVTRGGTLLLQLKPGVSRQEFTSSLKSAIARPPASTRSPTASVPQTQVQPQSQPLPQLQLQTQPQPQPQSQIQAQIQTHTPTQTRSGPSYAQNTPLTPAPAASPISHGNPNTPIPTTPATPVGESSVATSHSHIPSYLEQQRQKKQAEKAERERILQRLENDKAERRARDRERRGTLVTPTQSSRPQSLEPLFSAEIALSFRLTDGTNIKSRFSSSVSLGTEVRAWLDQNREDGRQAYDFVEILSPSNNRSLGISDETLPLSSLFKRSATLVLVPTQTYTSAAYENPSISSHTILSQAYGLISGALDAVWRLGSFAPRTEETPPPPPRRQTLGGDPRRAPPGRSAPNQVRTLRDQGEEKDERKYYNGNQLSFEPKPDGN</sequence>
<feature type="compositionally biased region" description="Polar residues" evidence="1">
    <location>
        <begin position="267"/>
        <end position="276"/>
    </location>
</feature>
<feature type="compositionally biased region" description="Basic and acidic residues" evidence="1">
    <location>
        <begin position="230"/>
        <end position="264"/>
    </location>
</feature>
<accession>U4LSI6</accession>
<evidence type="ECO:0000259" key="2">
    <source>
        <dbReference type="Pfam" id="PF00789"/>
    </source>
</evidence>
<dbReference type="OrthoDB" id="2445133at2759"/>
<feature type="domain" description="UBX" evidence="2">
    <location>
        <begin position="286"/>
        <end position="360"/>
    </location>
</feature>
<dbReference type="AlphaFoldDB" id="U4LSI6"/>
<dbReference type="Pfam" id="PF00789">
    <property type="entry name" value="UBX"/>
    <property type="match status" value="1"/>
</dbReference>
<dbReference type="PANTHER" id="PTHR46424">
    <property type="entry name" value="UBX DOMAIN-CONTAINING PROTEIN 4"/>
    <property type="match status" value="1"/>
</dbReference>